<dbReference type="RefSeq" id="WP_003006280.1">
    <property type="nucleotide sequence ID" value="NZ_GG668631.1"/>
</dbReference>
<dbReference type="SUPFAM" id="SSF53335">
    <property type="entry name" value="S-adenosyl-L-methionine-dependent methyltransferases"/>
    <property type="match status" value="1"/>
</dbReference>
<evidence type="ECO:0000259" key="1">
    <source>
        <dbReference type="Pfam" id="PF08241"/>
    </source>
</evidence>
<feature type="domain" description="Methyltransferase type 11" evidence="1">
    <location>
        <begin position="64"/>
        <end position="149"/>
    </location>
</feature>
<dbReference type="HOGENOM" id="CLU_920499_0_0_10"/>
<dbReference type="GO" id="GO:0032259">
    <property type="term" value="P:methylation"/>
    <property type="evidence" value="ECO:0007669"/>
    <property type="project" value="UniProtKB-KW"/>
</dbReference>
<dbReference type="Gene3D" id="3.40.50.150">
    <property type="entry name" value="Vaccinia Virus protein VP39"/>
    <property type="match status" value="1"/>
</dbReference>
<keyword evidence="2" id="KW-0489">Methyltransferase</keyword>
<name>C2FUM9_SPHSI</name>
<dbReference type="Proteomes" id="UP000006241">
    <property type="component" value="Unassembled WGS sequence"/>
</dbReference>
<dbReference type="InterPro" id="IPR013216">
    <property type="entry name" value="Methyltransf_11"/>
</dbReference>
<gene>
    <name evidence="2" type="ORF">HMPREF0765_1035</name>
</gene>
<evidence type="ECO:0000313" key="3">
    <source>
        <dbReference type="Proteomes" id="UP000006241"/>
    </source>
</evidence>
<reference evidence="2 3" key="1">
    <citation type="submission" date="2009-01" db="EMBL/GenBank/DDBJ databases">
        <authorList>
            <person name="Qin X."/>
            <person name="Bachman B."/>
            <person name="Battles P."/>
            <person name="Bell A."/>
            <person name="Bess C."/>
            <person name="Bickham C."/>
            <person name="Chaboub L."/>
            <person name="Chen D."/>
            <person name="Coyle M."/>
            <person name="Deiros D.R."/>
            <person name="Dinh H."/>
            <person name="Forbes L."/>
            <person name="Fowler G."/>
            <person name="Francisco L."/>
            <person name="Fu Q."/>
            <person name="Gubbala S."/>
            <person name="Hale W."/>
            <person name="Han Y."/>
            <person name="Hemphill L."/>
            <person name="Highlander S.K."/>
            <person name="Hirani K."/>
            <person name="Hogues M."/>
            <person name="Jackson L."/>
            <person name="Jakkamsetti A."/>
            <person name="Javaid M."/>
            <person name="Jiang H."/>
            <person name="Korchina V."/>
            <person name="Kovar C."/>
            <person name="Lara F."/>
            <person name="Lee S."/>
            <person name="Mata R."/>
            <person name="Mathew T."/>
            <person name="Moen C."/>
            <person name="Morales K."/>
            <person name="Munidasa M."/>
            <person name="Nazareth L."/>
            <person name="Ngo R."/>
            <person name="Nguyen L."/>
            <person name="Okwuonu G."/>
            <person name="Ongeri F."/>
            <person name="Patil S."/>
            <person name="Petrosino J."/>
            <person name="Pham C."/>
            <person name="Pham P."/>
            <person name="Pu L.-L."/>
            <person name="Puazo M."/>
            <person name="Raj R."/>
            <person name="Reid J."/>
            <person name="Rouhana J."/>
            <person name="Saada N."/>
            <person name="Shang Y."/>
            <person name="Simmons D."/>
            <person name="Thornton R."/>
            <person name="Warren J."/>
            <person name="Weissenberger G."/>
            <person name="Zhang J."/>
            <person name="Zhang L."/>
            <person name="Zhou C."/>
            <person name="Zhu D."/>
            <person name="Muzny D."/>
            <person name="Worley K."/>
            <person name="Gibbs R."/>
        </authorList>
    </citation>
    <scope>NUCLEOTIDE SEQUENCE [LARGE SCALE GENOMIC DNA]</scope>
    <source>
        <strain evidence="2 3">ATCC 33300</strain>
    </source>
</reference>
<proteinExistence type="predicted"/>
<dbReference type="AlphaFoldDB" id="C2FUM9"/>
<dbReference type="Pfam" id="PF08241">
    <property type="entry name" value="Methyltransf_11"/>
    <property type="match status" value="1"/>
</dbReference>
<dbReference type="InterPro" id="IPR029063">
    <property type="entry name" value="SAM-dependent_MTases_sf"/>
</dbReference>
<dbReference type="PANTHER" id="PTHR43591">
    <property type="entry name" value="METHYLTRANSFERASE"/>
    <property type="match status" value="1"/>
</dbReference>
<protein>
    <submittedName>
        <fullName evidence="2">Methyltransferase domain protein</fullName>
    </submittedName>
</protein>
<evidence type="ECO:0000313" key="2">
    <source>
        <dbReference type="EMBL" id="EEI93362.1"/>
    </source>
</evidence>
<dbReference type="CDD" id="cd02440">
    <property type="entry name" value="AdoMet_MTases"/>
    <property type="match status" value="1"/>
</dbReference>
<dbReference type="EMBL" id="ACHB01000025">
    <property type="protein sequence ID" value="EEI93362.1"/>
    <property type="molecule type" value="Genomic_DNA"/>
</dbReference>
<organism evidence="2 3">
    <name type="scientific">Sphingobacterium spiritivorum ATCC 33300</name>
    <dbReference type="NCBI Taxonomy" id="525372"/>
    <lineage>
        <taxon>Bacteria</taxon>
        <taxon>Pseudomonadati</taxon>
        <taxon>Bacteroidota</taxon>
        <taxon>Sphingobacteriia</taxon>
        <taxon>Sphingobacteriales</taxon>
        <taxon>Sphingobacteriaceae</taxon>
        <taxon>Sphingobacterium</taxon>
    </lineage>
</organism>
<sequence length="300" mass="35019">MFYKSSYERHNEWYNKHFPSAESKTHLYKRNREADKNNLSVWLQNIFFSCLNPLLANKGSRWLTIGDAYGFDAQYILKSGNEALATDLNTDFLTVAKQEGIISSCSAQNAEKITFPDESFDYVLCKESYHHFPRPYMAVYEMLRVARSGIVIMEPQDPVTKMPLLQFLNNLFASNKTIMRRIWKNRFSYEPVGNFVYKVSEREFEKIAAGLGLRLVAFKKINPNFWFKGAEYISHKNKAMLFMQTKCKKAFRDFLVKLRLVPSQTLVSVIFKTMPDNATIHNLKQEGYRLVYIPDNPYIS</sequence>
<keyword evidence="2" id="KW-0808">Transferase</keyword>
<comment type="caution">
    <text evidence="2">The sequence shown here is derived from an EMBL/GenBank/DDBJ whole genome shotgun (WGS) entry which is preliminary data.</text>
</comment>
<dbReference type="GO" id="GO:0008757">
    <property type="term" value="F:S-adenosylmethionine-dependent methyltransferase activity"/>
    <property type="evidence" value="ECO:0007669"/>
    <property type="project" value="InterPro"/>
</dbReference>
<accession>C2FUM9</accession>
<dbReference type="PANTHER" id="PTHR43591:SF110">
    <property type="entry name" value="RHODANESE DOMAIN-CONTAINING PROTEIN"/>
    <property type="match status" value="1"/>
</dbReference>